<sequence>MNSIESIIREQRTFFREGHTLDISFRIEQLGKLRKIIKKYEKELYLALKADLNKPEFEAYGTEIGLVLDEVKYIQSHVESWAKPKRVKTSLANFPSASRIYQEPYGVTLVMSPWNYPVLLSLDPLAGAIAAGNCVVLKPSNYSPEVSGLLKKMLGEIYPEKYVAVIEGGRAENQSLLNQRFDYIFFTGSVQVGKMVMEAASKNLTPVSLELGGKSPCIVDETADLKLAAKRIVWGKYLNSGQTCVAPDYLLVQEEVKEPLLAYMKGYIEKLYQKPVDGVEIYTRIVNEKHYRRIMGLIEGEKVIAGGTGNPDKLQIAPTILDEITWQSPVMQEEIFGPVMPVLTFRTLQEAIRMVSRRPKPLAAYYFTCSRKRENYFLQHTSFGGGCINDTVMHLASSHMPFGGVGDSGMGGYHGKDSFETFSHKKSILKKAGWLDLPFRYPPYKGIYFKILKMILK</sequence>
<dbReference type="Gene3D" id="3.40.605.10">
    <property type="entry name" value="Aldehyde Dehydrogenase, Chain A, domain 1"/>
    <property type="match status" value="1"/>
</dbReference>
<dbReference type="InterPro" id="IPR016163">
    <property type="entry name" value="Ald_DH_C"/>
</dbReference>
<dbReference type="InterPro" id="IPR029510">
    <property type="entry name" value="Ald_DH_CS_GLU"/>
</dbReference>
<dbReference type="PROSITE" id="PS00070">
    <property type="entry name" value="ALDEHYDE_DEHYDR_CYS"/>
    <property type="match status" value="1"/>
</dbReference>
<dbReference type="GO" id="GO:0005737">
    <property type="term" value="C:cytoplasm"/>
    <property type="evidence" value="ECO:0007669"/>
    <property type="project" value="TreeGrafter"/>
</dbReference>
<gene>
    <name evidence="9" type="primary">alkH</name>
    <name evidence="9" type="ORF">DSM106044_02630</name>
</gene>
<dbReference type="FunFam" id="3.40.309.10:FF:000003">
    <property type="entry name" value="Aldehyde dehydrogenase"/>
    <property type="match status" value="1"/>
</dbReference>
<feature type="active site" evidence="5 6">
    <location>
        <position position="210"/>
    </location>
</feature>
<dbReference type="InterPro" id="IPR016160">
    <property type="entry name" value="Ald_DH_CS_CYS"/>
</dbReference>
<evidence type="ECO:0000256" key="3">
    <source>
        <dbReference type="ARBA" id="ARBA00023027"/>
    </source>
</evidence>
<evidence type="ECO:0000256" key="4">
    <source>
        <dbReference type="PIRNR" id="PIRNR036492"/>
    </source>
</evidence>
<dbReference type="EMBL" id="QGQD01000054">
    <property type="protein sequence ID" value="TLD00497.1"/>
    <property type="molecule type" value="Genomic_DNA"/>
</dbReference>
<dbReference type="STRING" id="180332.GCA_000797495_01351"/>
<dbReference type="PROSITE" id="PS00687">
    <property type="entry name" value="ALDEHYDE_DEHYDR_GLU"/>
    <property type="match status" value="1"/>
</dbReference>
<evidence type="ECO:0000259" key="8">
    <source>
        <dbReference type="Pfam" id="PF00171"/>
    </source>
</evidence>
<comment type="caution">
    <text evidence="9">The sequence shown here is derived from an EMBL/GenBank/DDBJ whole genome shotgun (WGS) entry which is preliminary data.</text>
</comment>
<dbReference type="InterPro" id="IPR015590">
    <property type="entry name" value="Aldehyde_DH_dom"/>
</dbReference>
<evidence type="ECO:0000313" key="9">
    <source>
        <dbReference type="EMBL" id="TLD00497.1"/>
    </source>
</evidence>
<dbReference type="Gene3D" id="3.40.309.10">
    <property type="entry name" value="Aldehyde Dehydrogenase, Chain A, domain 2"/>
    <property type="match status" value="1"/>
</dbReference>
<dbReference type="Proteomes" id="UP000306509">
    <property type="component" value="Unassembled WGS sequence"/>
</dbReference>
<evidence type="ECO:0000256" key="6">
    <source>
        <dbReference type="PROSITE-ProRule" id="PRU10007"/>
    </source>
</evidence>
<dbReference type="PIRSF" id="PIRSF036492">
    <property type="entry name" value="ALDH"/>
    <property type="match status" value="1"/>
</dbReference>
<dbReference type="GO" id="GO:0006081">
    <property type="term" value="P:aldehyde metabolic process"/>
    <property type="evidence" value="ECO:0007669"/>
    <property type="project" value="InterPro"/>
</dbReference>
<proteinExistence type="inferred from homology"/>
<dbReference type="CDD" id="cd07136">
    <property type="entry name" value="ALDH_YwdH-P39616"/>
    <property type="match status" value="1"/>
</dbReference>
<protein>
    <recommendedName>
        <fullName evidence="4">Aldehyde dehydrogenase</fullName>
    </recommendedName>
</protein>
<dbReference type="AlphaFoldDB" id="A0A4U8Q6S8"/>
<feature type="active site" evidence="5">
    <location>
        <position position="244"/>
    </location>
</feature>
<keyword evidence="3" id="KW-0520">NAD</keyword>
<dbReference type="InterPro" id="IPR016162">
    <property type="entry name" value="Ald_DH_N"/>
</dbReference>
<dbReference type="GO" id="GO:0004029">
    <property type="term" value="F:aldehyde dehydrogenase (NAD+) activity"/>
    <property type="evidence" value="ECO:0007669"/>
    <property type="project" value="TreeGrafter"/>
</dbReference>
<reference evidence="9 10" key="1">
    <citation type="journal article" date="2019" name="Anaerobe">
        <title>Detection of Robinsoniella peoriensis in multiple bone samples of a trauma patient.</title>
        <authorList>
            <person name="Schrottner P."/>
            <person name="Hartwich K."/>
            <person name="Bunk B."/>
            <person name="Schober I."/>
            <person name="Helbig S."/>
            <person name="Rudolph W.W."/>
            <person name="Gunzer F."/>
        </authorList>
    </citation>
    <scope>NUCLEOTIDE SEQUENCE [LARGE SCALE GENOMIC DNA]</scope>
    <source>
        <strain evidence="9 10">DSM 106044</strain>
    </source>
</reference>
<dbReference type="Pfam" id="PF00171">
    <property type="entry name" value="Aldedh"/>
    <property type="match status" value="1"/>
</dbReference>
<dbReference type="OrthoDB" id="9762913at2"/>
<feature type="domain" description="Aldehyde dehydrogenase" evidence="8">
    <location>
        <begin position="4"/>
        <end position="428"/>
    </location>
</feature>
<evidence type="ECO:0000256" key="5">
    <source>
        <dbReference type="PIRSR" id="PIRSR036492-1"/>
    </source>
</evidence>
<dbReference type="PANTHER" id="PTHR43570">
    <property type="entry name" value="ALDEHYDE DEHYDROGENASE"/>
    <property type="match status" value="1"/>
</dbReference>
<dbReference type="FunFam" id="3.40.605.10:FF:000004">
    <property type="entry name" value="Aldehyde dehydrogenase"/>
    <property type="match status" value="1"/>
</dbReference>
<accession>A0A4U8Q6S8</accession>
<evidence type="ECO:0000256" key="2">
    <source>
        <dbReference type="ARBA" id="ARBA00023002"/>
    </source>
</evidence>
<evidence type="ECO:0000256" key="1">
    <source>
        <dbReference type="ARBA" id="ARBA00009986"/>
    </source>
</evidence>
<organism evidence="9 10">
    <name type="scientific">Robinsoniella peoriensis</name>
    <dbReference type="NCBI Taxonomy" id="180332"/>
    <lineage>
        <taxon>Bacteria</taxon>
        <taxon>Bacillati</taxon>
        <taxon>Bacillota</taxon>
        <taxon>Clostridia</taxon>
        <taxon>Lachnospirales</taxon>
        <taxon>Lachnospiraceae</taxon>
        <taxon>Robinsoniella</taxon>
    </lineage>
</organism>
<comment type="similarity">
    <text evidence="1 4 7">Belongs to the aldehyde dehydrogenase family.</text>
</comment>
<dbReference type="SUPFAM" id="SSF53720">
    <property type="entry name" value="ALDH-like"/>
    <property type="match status" value="1"/>
</dbReference>
<evidence type="ECO:0000313" key="10">
    <source>
        <dbReference type="Proteomes" id="UP000306509"/>
    </source>
</evidence>
<evidence type="ECO:0000256" key="7">
    <source>
        <dbReference type="RuleBase" id="RU003345"/>
    </source>
</evidence>
<dbReference type="InterPro" id="IPR016161">
    <property type="entry name" value="Ald_DH/histidinol_DH"/>
</dbReference>
<dbReference type="InterPro" id="IPR012394">
    <property type="entry name" value="Aldehyde_DH_NAD(P)"/>
</dbReference>
<name>A0A4U8Q6S8_9FIRM</name>
<dbReference type="PANTHER" id="PTHR43570:SF16">
    <property type="entry name" value="ALDEHYDE DEHYDROGENASE TYPE III, ISOFORM Q"/>
    <property type="match status" value="1"/>
</dbReference>
<keyword evidence="2 4" id="KW-0560">Oxidoreductase</keyword>
<keyword evidence="10" id="KW-1185">Reference proteome</keyword>